<keyword evidence="1" id="KW-0472">Membrane</keyword>
<dbReference type="Proteomes" id="UP000641932">
    <property type="component" value="Unassembled WGS sequence"/>
</dbReference>
<feature type="transmembrane region" description="Helical" evidence="1">
    <location>
        <begin position="26"/>
        <end position="59"/>
    </location>
</feature>
<sequence>MSFLALAAAVLVLRWARKRFALSLRGLLFVVAVGMLLGSSGAAVASLGTLVVGAGWLLWGLVTGAVFLLKVVACLVVVPLALLLGAVAALV</sequence>
<protein>
    <submittedName>
        <fullName evidence="2">Uncharacterized protein</fullName>
    </submittedName>
</protein>
<evidence type="ECO:0000256" key="1">
    <source>
        <dbReference type="SAM" id="Phobius"/>
    </source>
</evidence>
<gene>
    <name evidence="2" type="ORF">GCM10012280_61670</name>
</gene>
<name>A0A918E244_9ACTN</name>
<organism evidence="2 3">
    <name type="scientific">Wenjunlia tyrosinilytica</name>
    <dbReference type="NCBI Taxonomy" id="1544741"/>
    <lineage>
        <taxon>Bacteria</taxon>
        <taxon>Bacillati</taxon>
        <taxon>Actinomycetota</taxon>
        <taxon>Actinomycetes</taxon>
        <taxon>Kitasatosporales</taxon>
        <taxon>Streptomycetaceae</taxon>
        <taxon>Wenjunlia</taxon>
    </lineage>
</organism>
<dbReference type="EMBL" id="BMMS01000036">
    <property type="protein sequence ID" value="GGO98168.1"/>
    <property type="molecule type" value="Genomic_DNA"/>
</dbReference>
<comment type="caution">
    <text evidence="2">The sequence shown here is derived from an EMBL/GenBank/DDBJ whole genome shotgun (WGS) entry which is preliminary data.</text>
</comment>
<keyword evidence="1" id="KW-0812">Transmembrane</keyword>
<evidence type="ECO:0000313" key="2">
    <source>
        <dbReference type="EMBL" id="GGO98168.1"/>
    </source>
</evidence>
<dbReference type="AlphaFoldDB" id="A0A918E244"/>
<proteinExistence type="predicted"/>
<feature type="transmembrane region" description="Helical" evidence="1">
    <location>
        <begin position="66"/>
        <end position="90"/>
    </location>
</feature>
<dbReference type="RefSeq" id="WP_189135129.1">
    <property type="nucleotide sequence ID" value="NZ_BMMS01000036.1"/>
</dbReference>
<keyword evidence="1" id="KW-1133">Transmembrane helix</keyword>
<accession>A0A918E244</accession>
<keyword evidence="3" id="KW-1185">Reference proteome</keyword>
<evidence type="ECO:0000313" key="3">
    <source>
        <dbReference type="Proteomes" id="UP000641932"/>
    </source>
</evidence>
<reference evidence="2" key="1">
    <citation type="journal article" date="2014" name="Int. J. Syst. Evol. Microbiol.">
        <title>Complete genome sequence of Corynebacterium casei LMG S-19264T (=DSM 44701T), isolated from a smear-ripened cheese.</title>
        <authorList>
            <consortium name="US DOE Joint Genome Institute (JGI-PGF)"/>
            <person name="Walter F."/>
            <person name="Albersmeier A."/>
            <person name="Kalinowski J."/>
            <person name="Ruckert C."/>
        </authorList>
    </citation>
    <scope>NUCLEOTIDE SEQUENCE</scope>
    <source>
        <strain evidence="2">CGMCC 4.7201</strain>
    </source>
</reference>
<reference evidence="2" key="2">
    <citation type="submission" date="2020-09" db="EMBL/GenBank/DDBJ databases">
        <authorList>
            <person name="Sun Q."/>
            <person name="Zhou Y."/>
        </authorList>
    </citation>
    <scope>NUCLEOTIDE SEQUENCE</scope>
    <source>
        <strain evidence="2">CGMCC 4.7201</strain>
    </source>
</reference>